<dbReference type="GO" id="GO:0046677">
    <property type="term" value="P:response to antibiotic"/>
    <property type="evidence" value="ECO:0007669"/>
    <property type="project" value="UniProtKB-KW"/>
</dbReference>
<dbReference type="GO" id="GO:0008800">
    <property type="term" value="F:beta-lactamase activity"/>
    <property type="evidence" value="ECO:0007669"/>
    <property type="project" value="UniProtKB-EC"/>
</dbReference>
<dbReference type="PANTHER" id="PTHR35333">
    <property type="entry name" value="BETA-LACTAMASE"/>
    <property type="match status" value="1"/>
</dbReference>
<comment type="similarity">
    <text evidence="2">Belongs to the class-A beta-lactamase family.</text>
</comment>
<dbReference type="InterPro" id="IPR045155">
    <property type="entry name" value="Beta-lactam_cat"/>
</dbReference>
<dbReference type="PANTHER" id="PTHR35333:SF3">
    <property type="entry name" value="BETA-LACTAMASE-TYPE TRANSPEPTIDASE FOLD CONTAINING PROTEIN"/>
    <property type="match status" value="1"/>
</dbReference>
<dbReference type="PRINTS" id="PR00118">
    <property type="entry name" value="BLACTAMASEA"/>
</dbReference>
<dbReference type="InterPro" id="IPR058220">
    <property type="entry name" value="KPC-2/SME-1-like"/>
</dbReference>
<dbReference type="InterPro" id="IPR012338">
    <property type="entry name" value="Beta-lactam/transpept-like"/>
</dbReference>
<feature type="chain" id="PRO_5025344262" description="beta-lactamase" evidence="5">
    <location>
        <begin position="25"/>
        <end position="298"/>
    </location>
</feature>
<dbReference type="GO" id="GO:0030655">
    <property type="term" value="P:beta-lactam antibiotic catabolic process"/>
    <property type="evidence" value="ECO:0007669"/>
    <property type="project" value="InterPro"/>
</dbReference>
<evidence type="ECO:0000313" key="7">
    <source>
        <dbReference type="EMBL" id="QDG02014.1"/>
    </source>
</evidence>
<dbReference type="NCBIfam" id="NF033103">
    <property type="entry name" value="bla_class_A"/>
    <property type="match status" value="1"/>
</dbReference>
<dbReference type="NCBIfam" id="NF000538">
    <property type="entry name" value="classA_carba"/>
    <property type="match status" value="1"/>
</dbReference>
<dbReference type="EC" id="3.5.2.6" evidence="3"/>
<dbReference type="EMBL" id="MN091857">
    <property type="protein sequence ID" value="QDG02014.1"/>
    <property type="molecule type" value="Genomic_DNA"/>
</dbReference>
<comment type="catalytic activity">
    <reaction evidence="1">
        <text>a beta-lactam + H2O = a substituted beta-amino acid</text>
        <dbReference type="Rhea" id="RHEA:20401"/>
        <dbReference type="ChEBI" id="CHEBI:15377"/>
        <dbReference type="ChEBI" id="CHEBI:35627"/>
        <dbReference type="ChEBI" id="CHEBI:140347"/>
        <dbReference type="EC" id="3.5.2.6"/>
    </reaction>
</comment>
<evidence type="ECO:0000256" key="2">
    <source>
        <dbReference type="ARBA" id="ARBA00009009"/>
    </source>
</evidence>
<organism evidence="7">
    <name type="scientific">Enterobacter cloacae</name>
    <dbReference type="NCBI Taxonomy" id="550"/>
    <lineage>
        <taxon>Bacteria</taxon>
        <taxon>Pseudomonadati</taxon>
        <taxon>Pseudomonadota</taxon>
        <taxon>Gammaproteobacteria</taxon>
        <taxon>Enterobacterales</taxon>
        <taxon>Enterobacteriaceae</taxon>
        <taxon>Enterobacter</taxon>
        <taxon>Enterobacter cloacae complex</taxon>
    </lineage>
</organism>
<evidence type="ECO:0000256" key="1">
    <source>
        <dbReference type="ARBA" id="ARBA00001526"/>
    </source>
</evidence>
<evidence type="ECO:0000259" key="6">
    <source>
        <dbReference type="Pfam" id="PF13354"/>
    </source>
</evidence>
<proteinExistence type="inferred from homology"/>
<feature type="signal peptide" evidence="5">
    <location>
        <begin position="1"/>
        <end position="24"/>
    </location>
</feature>
<keyword evidence="5" id="KW-0732">Signal</keyword>
<dbReference type="Pfam" id="PF13354">
    <property type="entry name" value="Beta-lactamase2"/>
    <property type="match status" value="1"/>
</dbReference>
<keyword evidence="4" id="KW-0046">Antibiotic resistance</keyword>
<dbReference type="AlphaFoldDB" id="A0A6B7HYH4"/>
<dbReference type="NCBIfam" id="NF012141">
    <property type="entry name" value="blaKPC"/>
    <property type="match status" value="1"/>
</dbReference>
<evidence type="ECO:0000256" key="5">
    <source>
        <dbReference type="SAM" id="SignalP"/>
    </source>
</evidence>
<accession>A0A6B7HYH4</accession>
<dbReference type="InterPro" id="IPR000871">
    <property type="entry name" value="Beta-lactam_class-A"/>
</dbReference>
<gene>
    <name evidence="7" type="primary">blaKPC</name>
</gene>
<reference evidence="7" key="1">
    <citation type="journal article" date="2020" name="Sci. Rep.">
        <title>Impact of anticancer chemotherapy on the extension of beta-lactamase spectrum: an example with KPC-type carbapenemase activity towards ceftazidime-avibactam.</title>
        <authorList>
            <person name="Hobson C.A."/>
            <person name="Bonacorsi S."/>
            <person name="Hocquet D."/>
            <person name="Baruchel A."/>
            <person name="Fahd M."/>
            <person name="Storme T."/>
            <person name="Tang R."/>
            <person name="Doit C."/>
            <person name="Tenaillon O."/>
            <person name="Birgy A."/>
        </authorList>
    </citation>
    <scope>NUCLEOTIDE SEQUENCE</scope>
    <source>
        <strain evidence="7">RD26-6</strain>
    </source>
</reference>
<name>A0A6B7HYH4_ENTCL</name>
<sequence>MSLYRRLVLLSCLSWPLAGFSATALTNLVAEPFAKLEQDFGGSIGVYAMDTGSGATVSYRAEERFPLCSSFKGFLAAAVLARSQQQAGLLDTPIRYGKNALVPWSPISEKYLTTGMTVAELSAAAVQYSDNAAANLLLKELGGPAGLTAFMRSIGDTTFRLDRWELELNSAIPGSAIPGDARDTSSPRAVTESLQKLTLGSALAAPQRQQFVDWLKGNTTGNHRIRAAVPADWAVGDKTGTCGVYGTANDYAVVWPTGRAPIVLAVYTRAPNKDDKYSEAVIAAAARLALEGLGVNGQ</sequence>
<feature type="domain" description="Beta-lactamase class A catalytic" evidence="6">
    <location>
        <begin position="45"/>
        <end position="268"/>
    </location>
</feature>
<evidence type="ECO:0000256" key="4">
    <source>
        <dbReference type="ARBA" id="ARBA00023251"/>
    </source>
</evidence>
<dbReference type="SUPFAM" id="SSF56601">
    <property type="entry name" value="beta-lactamase/transpeptidase-like"/>
    <property type="match status" value="1"/>
</dbReference>
<dbReference type="Gene3D" id="3.40.710.10">
    <property type="entry name" value="DD-peptidase/beta-lactamase superfamily"/>
    <property type="match status" value="1"/>
</dbReference>
<evidence type="ECO:0000256" key="3">
    <source>
        <dbReference type="ARBA" id="ARBA00012865"/>
    </source>
</evidence>
<protein>
    <recommendedName>
        <fullName evidence="3">beta-lactamase</fullName>
        <ecNumber evidence="3">3.5.2.6</ecNumber>
    </recommendedName>
</protein>